<protein>
    <recommendedName>
        <fullName evidence="16">Nardilysin-like protein</fullName>
    </recommendedName>
</protein>
<keyword evidence="15" id="KW-1185">Reference proteome</keyword>
<dbReference type="GO" id="GO:0006508">
    <property type="term" value="P:proteolysis"/>
    <property type="evidence" value="ECO:0007669"/>
    <property type="project" value="UniProtKB-KW"/>
</dbReference>
<comment type="cofactor">
    <cofactor evidence="1">
        <name>Zn(2+)</name>
        <dbReference type="ChEBI" id="CHEBI:29105"/>
    </cofactor>
</comment>
<evidence type="ECO:0008006" key="16">
    <source>
        <dbReference type="Google" id="ProtNLM"/>
    </source>
</evidence>
<dbReference type="KEGG" id="psoj:PHYSODRAFT_491157"/>
<dbReference type="SUPFAM" id="SSF63411">
    <property type="entry name" value="LuxS/MPP-like metallohydrolase"/>
    <property type="match status" value="4"/>
</dbReference>
<dbReference type="Pfam" id="PF22456">
    <property type="entry name" value="PqqF-like_C_4"/>
    <property type="match status" value="1"/>
</dbReference>
<keyword evidence="5" id="KW-0378">Hydrolase</keyword>
<dbReference type="OMA" id="INQVMEH"/>
<feature type="compositionally biased region" description="Acidic residues" evidence="9">
    <location>
        <begin position="94"/>
        <end position="108"/>
    </location>
</feature>
<dbReference type="InterPro" id="IPR050626">
    <property type="entry name" value="Peptidase_M16"/>
</dbReference>
<dbReference type="Pfam" id="PF00675">
    <property type="entry name" value="Peptidase_M16"/>
    <property type="match status" value="1"/>
</dbReference>
<dbReference type="EMBL" id="JH159153">
    <property type="protein sequence ID" value="EGZ20703.1"/>
    <property type="molecule type" value="Genomic_DNA"/>
</dbReference>
<feature type="domain" description="Peptidase M16 C-terminal" evidence="11">
    <location>
        <begin position="268"/>
        <end position="453"/>
    </location>
</feature>
<dbReference type="GO" id="GO:0005737">
    <property type="term" value="C:cytoplasm"/>
    <property type="evidence" value="ECO:0007669"/>
    <property type="project" value="UniProtKB-ARBA"/>
</dbReference>
<evidence type="ECO:0000256" key="2">
    <source>
        <dbReference type="ARBA" id="ARBA00007261"/>
    </source>
</evidence>
<evidence type="ECO:0000259" key="13">
    <source>
        <dbReference type="Pfam" id="PF22456"/>
    </source>
</evidence>
<dbReference type="PANTHER" id="PTHR43690">
    <property type="entry name" value="NARDILYSIN"/>
    <property type="match status" value="1"/>
</dbReference>
<evidence type="ECO:0000313" key="15">
    <source>
        <dbReference type="Proteomes" id="UP000002640"/>
    </source>
</evidence>
<dbReference type="InterPro" id="IPR011765">
    <property type="entry name" value="Pept_M16_N"/>
</dbReference>
<evidence type="ECO:0000259" key="12">
    <source>
        <dbReference type="Pfam" id="PF16187"/>
    </source>
</evidence>
<dbReference type="STRING" id="1094619.G4Z212"/>
<evidence type="ECO:0000256" key="9">
    <source>
        <dbReference type="SAM" id="MobiDB-lite"/>
    </source>
</evidence>
<accession>G4Z212</accession>
<feature type="domain" description="Peptidase M16 N-terminal" evidence="10">
    <location>
        <begin position="112"/>
        <end position="232"/>
    </location>
</feature>
<proteinExistence type="inferred from homology"/>
<dbReference type="Pfam" id="PF16187">
    <property type="entry name" value="Peptidase_M16_M"/>
    <property type="match status" value="1"/>
</dbReference>
<dbReference type="Gene3D" id="3.30.830.10">
    <property type="entry name" value="Metalloenzyme, LuxS/M16 peptidase-like"/>
    <property type="match status" value="4"/>
</dbReference>
<name>G4Z212_PHYSP</name>
<evidence type="ECO:0000256" key="6">
    <source>
        <dbReference type="ARBA" id="ARBA00022833"/>
    </source>
</evidence>
<reference evidence="14 15" key="1">
    <citation type="journal article" date="2006" name="Science">
        <title>Phytophthora genome sequences uncover evolutionary origins and mechanisms of pathogenesis.</title>
        <authorList>
            <person name="Tyler B.M."/>
            <person name="Tripathy S."/>
            <person name="Zhang X."/>
            <person name="Dehal P."/>
            <person name="Jiang R.H."/>
            <person name="Aerts A."/>
            <person name="Arredondo F.D."/>
            <person name="Baxter L."/>
            <person name="Bensasson D."/>
            <person name="Beynon J.L."/>
            <person name="Chapman J."/>
            <person name="Damasceno C.M."/>
            <person name="Dorrance A.E."/>
            <person name="Dou D."/>
            <person name="Dickerman A.W."/>
            <person name="Dubchak I.L."/>
            <person name="Garbelotto M."/>
            <person name="Gijzen M."/>
            <person name="Gordon S.G."/>
            <person name="Govers F."/>
            <person name="Grunwald N.J."/>
            <person name="Huang W."/>
            <person name="Ivors K.L."/>
            <person name="Jones R.W."/>
            <person name="Kamoun S."/>
            <person name="Krampis K."/>
            <person name="Lamour K.H."/>
            <person name="Lee M.K."/>
            <person name="McDonald W.H."/>
            <person name="Medina M."/>
            <person name="Meijer H.J."/>
            <person name="Nordberg E.K."/>
            <person name="Maclean D.J."/>
            <person name="Ospina-Giraldo M.D."/>
            <person name="Morris P.F."/>
            <person name="Phuntumart V."/>
            <person name="Putnam N.H."/>
            <person name="Rash S."/>
            <person name="Rose J.K."/>
            <person name="Sakihama Y."/>
            <person name="Salamov A.A."/>
            <person name="Savidor A."/>
            <person name="Scheuring C.F."/>
            <person name="Smith B.M."/>
            <person name="Sobral B.W."/>
            <person name="Terry A."/>
            <person name="Torto-Alalibo T.A."/>
            <person name="Win J."/>
            <person name="Xu Z."/>
            <person name="Zhang H."/>
            <person name="Grigoriev I.V."/>
            <person name="Rokhsar D.S."/>
            <person name="Boore J.L."/>
        </authorList>
    </citation>
    <scope>NUCLEOTIDE SEQUENCE [LARGE SCALE GENOMIC DNA]</scope>
    <source>
        <strain evidence="14 15">P6497</strain>
    </source>
</reference>
<evidence type="ECO:0000259" key="10">
    <source>
        <dbReference type="Pfam" id="PF00675"/>
    </source>
</evidence>
<dbReference type="SMR" id="G4Z212"/>
<feature type="domain" description="Peptidase M16 middle/third" evidence="12">
    <location>
        <begin position="461"/>
        <end position="745"/>
    </location>
</feature>
<evidence type="ECO:0000256" key="5">
    <source>
        <dbReference type="ARBA" id="ARBA00022801"/>
    </source>
</evidence>
<dbReference type="FunFam" id="3.30.830.10:FF:000005">
    <property type="entry name" value="nardilysin isoform X1"/>
    <property type="match status" value="1"/>
</dbReference>
<dbReference type="GO" id="GO:0046872">
    <property type="term" value="F:metal ion binding"/>
    <property type="evidence" value="ECO:0007669"/>
    <property type="project" value="UniProtKB-KW"/>
</dbReference>
<sequence>MWRASRLHCVSSKSLRSSASRKASVSGWPSVLSRTVRSVMRLMCSTLMPRPSFMDPVERSKSPNDQKKYRLLTLPNALQALLISTAEVPHVAAADDDGSSFDDSEEERDGAPSRRAGACLTVGVGSFAEPETLPGLAHYLEHMLFMGSAKYPDENEFESFLSAHGGYSNGATDNEVASYTFEVGPAHLEPALDMFAHFFISPLLKAEAMERELSAIESEFSQATQNDRIRTQQVLCDMSPASHPYHRFSWGNKKSLQELPEKMEVDVREQIVEFYEKYYSANIMKLVVCGENTLDEMEQWVTKSFSAIPNKQVKVPSFAAAGPPFGAHGAGAPFLCKIVPVRDIHTLHLDWMIPPVLGQHHQKPADYVASLLGHESEGSVLSHLKERGWISAVTAGVTDTDGYDCGTYAAKFDVTMKLTLEGISHWEEIVHAVFEYLHMLRINGCPAWIFDELAALADISFRFQEEDSAVERCEELGEIMQSMFKVAPEDLLRYDLFKGEFKKELAEEVLRHLTAETVCVSIVSQTFADLPEFQAQVIEEKWFGVKYSKEDISSSTIKRWKSAGTNPKLHLPRPNQFIPRDFSLVDTTGVDDLVCEKTSFGKLWYKPDRVFATPRAHVALLIHLPSVVGNVENWTHTQLYVKLVRDALNEYAYHANVAELMYSLHVKESGLELVFGGFNDKLHLLVEVVVAAVFGTKINEARFEVMREELMRESKNGITKVAQKAKYLRLQLLEKRAFPLEACLDSMEVATVESLKEFVSNQLWAGKAWLASFAHGNIARSVASEMIDKVETHLQRVAAPLDLRDFPRRHITAIPETPVGFLLKERSENRSETNTQVELYYQIGPLTLRHLAYADLLHQLMEEPLFDTLRTKQELGYDVSCTVRVTNGILGFGVTVQSSLFAAEYISACVDRFMVDFEEAIEMMADEHFHDHAQAQILLKLEPDHNLLETTHHYWYEITSRRLVFDMDAQLAKELETVTKSEMAQLYREWILQSPKKLAVHVIGRSNMAEKVAHDKRKNATKAELAELRALPRPIRIRDLYQFKSELSCYPDPIDEINASEAREEEHKRLKRLEL</sequence>
<evidence type="ECO:0000256" key="1">
    <source>
        <dbReference type="ARBA" id="ARBA00001947"/>
    </source>
</evidence>
<organism evidence="14 15">
    <name type="scientific">Phytophthora sojae (strain P6497)</name>
    <name type="common">Soybean stem and root rot agent</name>
    <name type="synonym">Phytophthora megasperma f. sp. glycines</name>
    <dbReference type="NCBI Taxonomy" id="1094619"/>
    <lineage>
        <taxon>Eukaryota</taxon>
        <taxon>Sar</taxon>
        <taxon>Stramenopiles</taxon>
        <taxon>Oomycota</taxon>
        <taxon>Peronosporomycetes</taxon>
        <taxon>Peronosporales</taxon>
        <taxon>Peronosporaceae</taxon>
        <taxon>Phytophthora</taxon>
    </lineage>
</organism>
<evidence type="ECO:0000256" key="8">
    <source>
        <dbReference type="RuleBase" id="RU004447"/>
    </source>
</evidence>
<dbReference type="InterPro" id="IPR032632">
    <property type="entry name" value="Peptidase_M16_M"/>
</dbReference>
<evidence type="ECO:0000256" key="3">
    <source>
        <dbReference type="ARBA" id="ARBA00022670"/>
    </source>
</evidence>
<dbReference type="GeneID" id="20656664"/>
<dbReference type="GO" id="GO:0004222">
    <property type="term" value="F:metalloendopeptidase activity"/>
    <property type="evidence" value="ECO:0007669"/>
    <property type="project" value="InterPro"/>
</dbReference>
<dbReference type="InterPro" id="IPR011249">
    <property type="entry name" value="Metalloenz_LuxS/M16"/>
</dbReference>
<gene>
    <name evidence="14" type="ORF">PHYSODRAFT_491157</name>
</gene>
<dbReference type="Pfam" id="PF05193">
    <property type="entry name" value="Peptidase_M16_C"/>
    <property type="match status" value="1"/>
</dbReference>
<comment type="similarity">
    <text evidence="2 8">Belongs to the peptidase M16 family.</text>
</comment>
<keyword evidence="3" id="KW-0645">Protease</keyword>
<dbReference type="PROSITE" id="PS00143">
    <property type="entry name" value="INSULINASE"/>
    <property type="match status" value="1"/>
</dbReference>
<evidence type="ECO:0000259" key="11">
    <source>
        <dbReference type="Pfam" id="PF05193"/>
    </source>
</evidence>
<dbReference type="InterPro" id="IPR001431">
    <property type="entry name" value="Pept_M16_Zn_BS"/>
</dbReference>
<dbReference type="InParanoid" id="G4Z212"/>
<dbReference type="InterPro" id="IPR007863">
    <property type="entry name" value="Peptidase_M16_C"/>
</dbReference>
<dbReference type="Proteomes" id="UP000002640">
    <property type="component" value="Unassembled WGS sequence"/>
</dbReference>
<keyword evidence="7" id="KW-0482">Metalloprotease</keyword>
<dbReference type="FunFam" id="3.30.830.10:FF:000012">
    <property type="entry name" value="Protease 3"/>
    <property type="match status" value="1"/>
</dbReference>
<dbReference type="InterPro" id="IPR054734">
    <property type="entry name" value="PqqF-like_C_4"/>
</dbReference>
<evidence type="ECO:0000313" key="14">
    <source>
        <dbReference type="EMBL" id="EGZ20703.1"/>
    </source>
</evidence>
<evidence type="ECO:0000256" key="7">
    <source>
        <dbReference type="ARBA" id="ARBA00023049"/>
    </source>
</evidence>
<dbReference type="RefSeq" id="XP_009523420.1">
    <property type="nucleotide sequence ID" value="XM_009525125.1"/>
</dbReference>
<keyword evidence="4" id="KW-0479">Metal-binding</keyword>
<feature type="region of interest" description="Disordered" evidence="9">
    <location>
        <begin position="93"/>
        <end position="113"/>
    </location>
</feature>
<feature type="domain" description="Coenzyme PQQ synthesis protein F-like C-terminal lobe" evidence="13">
    <location>
        <begin position="856"/>
        <end position="955"/>
    </location>
</feature>
<keyword evidence="6" id="KW-0862">Zinc</keyword>
<evidence type="ECO:0000256" key="4">
    <source>
        <dbReference type="ARBA" id="ARBA00022723"/>
    </source>
</evidence>
<dbReference type="PANTHER" id="PTHR43690:SF18">
    <property type="entry name" value="INSULIN-DEGRADING ENZYME-RELATED"/>
    <property type="match status" value="1"/>
</dbReference>
<dbReference type="AlphaFoldDB" id="G4Z212"/>